<feature type="compositionally biased region" description="Low complexity" evidence="1">
    <location>
        <begin position="282"/>
        <end position="324"/>
    </location>
</feature>
<gene>
    <name evidence="3" type="ORF">HXX76_005528</name>
</gene>
<dbReference type="PROSITE" id="PS51257">
    <property type="entry name" value="PROKAR_LIPOPROTEIN"/>
    <property type="match status" value="1"/>
</dbReference>
<proteinExistence type="predicted"/>
<feature type="transmembrane region" description="Helical" evidence="2">
    <location>
        <begin position="12"/>
        <end position="30"/>
    </location>
</feature>
<keyword evidence="2" id="KW-0812">Transmembrane</keyword>
<evidence type="ECO:0000256" key="1">
    <source>
        <dbReference type="SAM" id="MobiDB-lite"/>
    </source>
</evidence>
<keyword evidence="4" id="KW-1185">Reference proteome</keyword>
<dbReference type="Proteomes" id="UP000650467">
    <property type="component" value="Unassembled WGS sequence"/>
</dbReference>
<evidence type="ECO:0000313" key="3">
    <source>
        <dbReference type="EMBL" id="KAG2437912.1"/>
    </source>
</evidence>
<keyword evidence="2" id="KW-0472">Membrane</keyword>
<feature type="region of interest" description="Disordered" evidence="1">
    <location>
        <begin position="267"/>
        <end position="342"/>
    </location>
</feature>
<protein>
    <submittedName>
        <fullName evidence="3">Uncharacterized protein</fullName>
    </submittedName>
</protein>
<evidence type="ECO:0000313" key="4">
    <source>
        <dbReference type="Proteomes" id="UP000650467"/>
    </source>
</evidence>
<evidence type="ECO:0000256" key="2">
    <source>
        <dbReference type="SAM" id="Phobius"/>
    </source>
</evidence>
<name>A0A835T6J4_CHLIN</name>
<dbReference type="OrthoDB" id="525514at2759"/>
<organism evidence="3 4">
    <name type="scientific">Chlamydomonas incerta</name>
    <dbReference type="NCBI Taxonomy" id="51695"/>
    <lineage>
        <taxon>Eukaryota</taxon>
        <taxon>Viridiplantae</taxon>
        <taxon>Chlorophyta</taxon>
        <taxon>core chlorophytes</taxon>
        <taxon>Chlorophyceae</taxon>
        <taxon>CS clade</taxon>
        <taxon>Chlamydomonadales</taxon>
        <taxon>Chlamydomonadaceae</taxon>
        <taxon>Chlamydomonas</taxon>
    </lineage>
</organism>
<accession>A0A835T6J4</accession>
<dbReference type="EMBL" id="JAEHOC010000010">
    <property type="protein sequence ID" value="KAG2437912.1"/>
    <property type="molecule type" value="Genomic_DNA"/>
</dbReference>
<reference evidence="3" key="1">
    <citation type="journal article" date="2020" name="bioRxiv">
        <title>Comparative genomics of Chlamydomonas.</title>
        <authorList>
            <person name="Craig R.J."/>
            <person name="Hasan A.R."/>
            <person name="Ness R.W."/>
            <person name="Keightley P.D."/>
        </authorList>
    </citation>
    <scope>NUCLEOTIDE SEQUENCE</scope>
    <source>
        <strain evidence="3">SAG 7.73</strain>
    </source>
</reference>
<dbReference type="AlphaFoldDB" id="A0A835T6J4"/>
<keyword evidence="2" id="KW-1133">Transmembrane helix</keyword>
<feature type="transmembrane region" description="Helical" evidence="2">
    <location>
        <begin position="104"/>
        <end position="125"/>
    </location>
</feature>
<sequence length="342" mass="35626">MYFGHKTPFSFACWVLFAVCFIQGCIWLPISGVSLGGCKYCRDRFKDTGKTNLSLVAWNLTYAYGLETGCIVSAFEFDVYYPQEAAGANAPNDYYNWCINSGPIAGLIGGGVAMVVALLTLPLFFCASPPHPSKHHVSFIGPTDLSPDAYAEATNAAYVAQQQQQLKYANAAAAGSYGSQMGLLAAAGASPYTSAASSPLGARTVASPQLLLSPRVTLSPAGSMHSPPAPGAGAGYVIYTNPAAAYPVNSAGPYAPPGPAVLPYGTVATQPPGLGGGGVAEQQQLGHPQQPQQPQPQDTLEQMQAQQRQQQQALMQQRAAAMQLSPGGQPMAPHPHLGGRAG</sequence>
<comment type="caution">
    <text evidence="3">The sequence shown here is derived from an EMBL/GenBank/DDBJ whole genome shotgun (WGS) entry which is preliminary data.</text>
</comment>